<dbReference type="EMBL" id="JAFCIX010000171">
    <property type="protein sequence ID" value="KAH6597057.1"/>
    <property type="molecule type" value="Genomic_DNA"/>
</dbReference>
<gene>
    <name evidence="2" type="ORF">BASA50_004706</name>
</gene>
<protein>
    <submittedName>
        <fullName evidence="2">Uncharacterized protein</fullName>
    </submittedName>
</protein>
<name>A0ABQ8FHP7_9FUNG</name>
<dbReference type="Proteomes" id="UP001648503">
    <property type="component" value="Unassembled WGS sequence"/>
</dbReference>
<feature type="compositionally biased region" description="Low complexity" evidence="1">
    <location>
        <begin position="189"/>
        <end position="203"/>
    </location>
</feature>
<keyword evidence="3" id="KW-1185">Reference proteome</keyword>
<accession>A0ABQ8FHP7</accession>
<feature type="compositionally biased region" description="Low complexity" evidence="1">
    <location>
        <begin position="220"/>
        <end position="252"/>
    </location>
</feature>
<evidence type="ECO:0000313" key="2">
    <source>
        <dbReference type="EMBL" id="KAH6597057.1"/>
    </source>
</evidence>
<feature type="region of interest" description="Disordered" evidence="1">
    <location>
        <begin position="1"/>
        <end position="27"/>
    </location>
</feature>
<sequence>MARIKRRTRGTAKSKTSVPNPDSSQKPYVYVKDTFDFYKSYKPGDSTQEGPTNFPVYVLTQDDKAKGARKKVYTGLGSGRGKSRFDDAPGGSSSRVLGSIKKVLSRVKLEVELSYGRQMASSPLNRVSTILAVERVESDYPEWLKELGISDNVYLEGLEMHTKEVEKYKDNLSDRFNKIKKMVEDYRKNSNQRSSSKASSSSLESKKHPEVESKPSENGASSSSQSKSEASSSAQSKSEASSSAQSKDGASSIAQSKSEASGSAPSEDGVVYNLIDFSDDE</sequence>
<feature type="region of interest" description="Disordered" evidence="1">
    <location>
        <begin position="183"/>
        <end position="281"/>
    </location>
</feature>
<feature type="compositionally biased region" description="Basic residues" evidence="1">
    <location>
        <begin position="1"/>
        <end position="12"/>
    </location>
</feature>
<evidence type="ECO:0000256" key="1">
    <source>
        <dbReference type="SAM" id="MobiDB-lite"/>
    </source>
</evidence>
<feature type="compositionally biased region" description="Polar residues" evidence="1">
    <location>
        <begin position="13"/>
        <end position="26"/>
    </location>
</feature>
<comment type="caution">
    <text evidence="2">The sequence shown here is derived from an EMBL/GenBank/DDBJ whole genome shotgun (WGS) entry which is preliminary data.</text>
</comment>
<feature type="compositionally biased region" description="Basic and acidic residues" evidence="1">
    <location>
        <begin position="204"/>
        <end position="215"/>
    </location>
</feature>
<evidence type="ECO:0000313" key="3">
    <source>
        <dbReference type="Proteomes" id="UP001648503"/>
    </source>
</evidence>
<reference evidence="2 3" key="1">
    <citation type="submission" date="2021-02" db="EMBL/GenBank/DDBJ databases">
        <title>Variation within the Batrachochytrium salamandrivorans European outbreak.</title>
        <authorList>
            <person name="Kelly M."/>
            <person name="Pasmans F."/>
            <person name="Shea T.P."/>
            <person name="Munoz J.F."/>
            <person name="Carranza S."/>
            <person name="Cuomo C.A."/>
            <person name="Martel A."/>
        </authorList>
    </citation>
    <scope>NUCLEOTIDE SEQUENCE [LARGE SCALE GENOMIC DNA]</scope>
    <source>
        <strain evidence="2 3">AMFP18/2</strain>
    </source>
</reference>
<feature type="compositionally biased region" description="Polar residues" evidence="1">
    <location>
        <begin position="253"/>
        <end position="264"/>
    </location>
</feature>
<organism evidence="2 3">
    <name type="scientific">Batrachochytrium salamandrivorans</name>
    <dbReference type="NCBI Taxonomy" id="1357716"/>
    <lineage>
        <taxon>Eukaryota</taxon>
        <taxon>Fungi</taxon>
        <taxon>Fungi incertae sedis</taxon>
        <taxon>Chytridiomycota</taxon>
        <taxon>Chytridiomycota incertae sedis</taxon>
        <taxon>Chytridiomycetes</taxon>
        <taxon>Rhizophydiales</taxon>
        <taxon>Rhizophydiales incertae sedis</taxon>
        <taxon>Batrachochytrium</taxon>
    </lineage>
</organism>
<proteinExistence type="predicted"/>